<comment type="cofactor">
    <cofactor evidence="1">
        <name>Mn(2+)</name>
        <dbReference type="ChEBI" id="CHEBI:29035"/>
    </cofactor>
</comment>
<dbReference type="SUPFAM" id="SSF64182">
    <property type="entry name" value="DHH phosphoesterases"/>
    <property type="match status" value="1"/>
</dbReference>
<evidence type="ECO:0000256" key="1">
    <source>
        <dbReference type="ARBA" id="ARBA00001936"/>
    </source>
</evidence>
<feature type="domain" description="DHHA2" evidence="5">
    <location>
        <begin position="234"/>
        <end position="378"/>
    </location>
</feature>
<gene>
    <name evidence="7" type="primary">ppx1</name>
    <name evidence="6" type="ORF">SJAG_03964</name>
</gene>
<dbReference type="OrthoDB" id="374045at2759"/>
<dbReference type="Pfam" id="PF01368">
    <property type="entry name" value="DHH"/>
    <property type="match status" value="1"/>
</dbReference>
<organism evidence="6 8">
    <name type="scientific">Schizosaccharomyces japonicus (strain yFS275 / FY16936)</name>
    <name type="common">Fission yeast</name>
    <dbReference type="NCBI Taxonomy" id="402676"/>
    <lineage>
        <taxon>Eukaryota</taxon>
        <taxon>Fungi</taxon>
        <taxon>Dikarya</taxon>
        <taxon>Ascomycota</taxon>
        <taxon>Taphrinomycotina</taxon>
        <taxon>Schizosaccharomycetes</taxon>
        <taxon>Schizosaccharomycetales</taxon>
        <taxon>Schizosaccharomycetaceae</taxon>
        <taxon>Schizosaccharomyces</taxon>
    </lineage>
</organism>
<dbReference type="PANTHER" id="PTHR12112:SF39">
    <property type="entry name" value="EG:152A3.5 PROTEIN (FBGN0003116_PN PROTEIN)"/>
    <property type="match status" value="1"/>
</dbReference>
<dbReference type="GO" id="GO:0004309">
    <property type="term" value="F:exopolyphosphatase activity"/>
    <property type="evidence" value="ECO:0000318"/>
    <property type="project" value="GO_Central"/>
</dbReference>
<dbReference type="HOGENOM" id="CLU_019358_1_0_1"/>
<keyword evidence="3" id="KW-0378">Hydrolase</keyword>
<evidence type="ECO:0000256" key="3">
    <source>
        <dbReference type="ARBA" id="ARBA00022801"/>
    </source>
</evidence>
<evidence type="ECO:0000313" key="8">
    <source>
        <dbReference type="Proteomes" id="UP000001744"/>
    </source>
</evidence>
<dbReference type="SMART" id="SM01131">
    <property type="entry name" value="DHHA2"/>
    <property type="match status" value="1"/>
</dbReference>
<dbReference type="Gene3D" id="3.10.310.20">
    <property type="entry name" value="DHHA2 domain"/>
    <property type="match status" value="1"/>
</dbReference>
<evidence type="ECO:0000256" key="2">
    <source>
        <dbReference type="ARBA" id="ARBA00022723"/>
    </source>
</evidence>
<dbReference type="InterPro" id="IPR001667">
    <property type="entry name" value="DDH_dom"/>
</dbReference>
<dbReference type="VEuPathDB" id="FungiDB:SJAG_03964"/>
<accession>B6K5J0</accession>
<dbReference type="InterPro" id="IPR038222">
    <property type="entry name" value="DHHA2_dom_sf"/>
</dbReference>
<dbReference type="RefSeq" id="XP_002175087.1">
    <property type="nucleotide sequence ID" value="XM_002175051.2"/>
</dbReference>
<evidence type="ECO:0000313" key="6">
    <source>
        <dbReference type="EMBL" id="EEB08794.1"/>
    </source>
</evidence>
<keyword evidence="2" id="KW-0479">Metal-binding</keyword>
<dbReference type="EMBL" id="KE651167">
    <property type="protein sequence ID" value="EEB08794.1"/>
    <property type="molecule type" value="Genomic_DNA"/>
</dbReference>
<dbReference type="STRING" id="402676.B6K5J0"/>
<dbReference type="AlphaFoldDB" id="B6K5J0"/>
<evidence type="ECO:0000259" key="5">
    <source>
        <dbReference type="SMART" id="SM01131"/>
    </source>
</evidence>
<dbReference type="Gene3D" id="3.90.1640.10">
    <property type="entry name" value="inorganic pyrophosphatase (n-terminal core)"/>
    <property type="match status" value="1"/>
</dbReference>
<dbReference type="OMA" id="TMTIFFN"/>
<evidence type="ECO:0000313" key="7">
    <source>
        <dbReference type="JaponicusDB" id="SJAG_03964"/>
    </source>
</evidence>
<sequence>MSFIKFLKNNGQLYKKLVTEEVVSNVTSKLILVCGNESADLDSCASSLLYAYCYQQKHEDDIVLPFFNVPKDELRLRPELSSLLKYAKIPEDYVLTLDDIQEGEDVLRNTSVHLVDHNSISRKELSFLSNNVAGIIDHHKDEGKFLDANPRIIDVTGSCSTLVAEYFLPIIQKKFEHWKAHGEKGPFPLTILALGAILVDTGNLKNAKTTDKDCHVAEELFKLVKNNFKRDDFFETLKEAKKDCDGMTFTDLIHRDLKKYYFNTITLGFPSIGKGLKWLEKHHSNWKQDLIQWAQADELDIALVGLSQGKKKEFKRQLVLFGRTSIGKEMANEFIKLYKDELQLHAVDDLTDTDISAWNQGNAAASRKKLAPMAESAANAVLQKN</sequence>
<dbReference type="GO" id="GO:0005737">
    <property type="term" value="C:cytoplasm"/>
    <property type="evidence" value="ECO:0000318"/>
    <property type="project" value="GO_Central"/>
</dbReference>
<dbReference type="Proteomes" id="UP000001744">
    <property type="component" value="Unassembled WGS sequence"/>
</dbReference>
<keyword evidence="4" id="KW-0464">Manganese</keyword>
<name>B6K5J0_SCHJY</name>
<dbReference type="GO" id="GO:0046872">
    <property type="term" value="F:metal ion binding"/>
    <property type="evidence" value="ECO:0007669"/>
    <property type="project" value="UniProtKB-KW"/>
</dbReference>
<dbReference type="Pfam" id="PF02833">
    <property type="entry name" value="DHHA2"/>
    <property type="match status" value="1"/>
</dbReference>
<dbReference type="InterPro" id="IPR038763">
    <property type="entry name" value="DHH_sf"/>
</dbReference>
<dbReference type="PANTHER" id="PTHR12112">
    <property type="entry name" value="BNIP - RELATED"/>
    <property type="match status" value="1"/>
</dbReference>
<reference evidence="6 8" key="1">
    <citation type="journal article" date="2011" name="Science">
        <title>Comparative functional genomics of the fission yeasts.</title>
        <authorList>
            <person name="Rhind N."/>
            <person name="Chen Z."/>
            <person name="Yassour M."/>
            <person name="Thompson D.A."/>
            <person name="Haas B.J."/>
            <person name="Habib N."/>
            <person name="Wapinski I."/>
            <person name="Roy S."/>
            <person name="Lin M.F."/>
            <person name="Heiman D.I."/>
            <person name="Young S.K."/>
            <person name="Furuya K."/>
            <person name="Guo Y."/>
            <person name="Pidoux A."/>
            <person name="Chen H.M."/>
            <person name="Robbertse B."/>
            <person name="Goldberg J.M."/>
            <person name="Aoki K."/>
            <person name="Bayne E.H."/>
            <person name="Berlin A.M."/>
            <person name="Desjardins C.A."/>
            <person name="Dobbs E."/>
            <person name="Dukaj L."/>
            <person name="Fan L."/>
            <person name="FitzGerald M.G."/>
            <person name="French C."/>
            <person name="Gujja S."/>
            <person name="Hansen K."/>
            <person name="Keifenheim D."/>
            <person name="Levin J.Z."/>
            <person name="Mosher R.A."/>
            <person name="Mueller C.A."/>
            <person name="Pfiffner J."/>
            <person name="Priest M."/>
            <person name="Russ C."/>
            <person name="Smialowska A."/>
            <person name="Swoboda P."/>
            <person name="Sykes S.M."/>
            <person name="Vaughn M."/>
            <person name="Vengrova S."/>
            <person name="Yoder R."/>
            <person name="Zeng Q."/>
            <person name="Allshire R."/>
            <person name="Baulcombe D."/>
            <person name="Birren B.W."/>
            <person name="Brown W."/>
            <person name="Ekwall K."/>
            <person name="Kellis M."/>
            <person name="Leatherwood J."/>
            <person name="Levin H."/>
            <person name="Margalit H."/>
            <person name="Martienssen R."/>
            <person name="Nieduszynski C.A."/>
            <person name="Spatafora J.W."/>
            <person name="Friedman N."/>
            <person name="Dalgaard J.Z."/>
            <person name="Baumann P."/>
            <person name="Niki H."/>
            <person name="Regev A."/>
            <person name="Nusbaum C."/>
        </authorList>
    </citation>
    <scope>NUCLEOTIDE SEQUENCE [LARGE SCALE GENOMIC DNA]</scope>
    <source>
        <strain evidence="8">yFS275 / FY16936</strain>
    </source>
</reference>
<dbReference type="JaponicusDB" id="SJAG_03964">
    <property type="gene designation" value="ppx1"/>
</dbReference>
<dbReference type="eggNOG" id="KOG4129">
    <property type="taxonomic scope" value="Eukaryota"/>
</dbReference>
<proteinExistence type="predicted"/>
<dbReference type="GeneID" id="7051580"/>
<protein>
    <submittedName>
        <fullName evidence="6">Exopolyphosphatase</fullName>
    </submittedName>
</protein>
<dbReference type="InterPro" id="IPR004097">
    <property type="entry name" value="DHHA2"/>
</dbReference>
<evidence type="ECO:0000256" key="4">
    <source>
        <dbReference type="ARBA" id="ARBA00023211"/>
    </source>
</evidence>
<keyword evidence="8" id="KW-1185">Reference proteome</keyword>